<dbReference type="Gene3D" id="1.10.10.10">
    <property type="entry name" value="Winged helix-like DNA-binding domain superfamily/Winged helix DNA-binding domain"/>
    <property type="match status" value="1"/>
</dbReference>
<reference evidence="2 3" key="1">
    <citation type="submission" date="2016-11" db="EMBL/GenBank/DDBJ databases">
        <title>Description of two novel members of the family Erysipelotrichaceae: Ileibacterium lipovorans gen. nov., sp. nov. and Dubosiella newyorkensis, gen. nov., sp. nov.</title>
        <authorList>
            <person name="Cox L.M."/>
            <person name="Sohn J."/>
            <person name="Tyrrell K.L."/>
            <person name="Citron D.M."/>
            <person name="Lawson P.A."/>
            <person name="Patel N.B."/>
            <person name="Iizumi T."/>
            <person name="Perez-Perez G.I."/>
            <person name="Goldstein E.J."/>
            <person name="Blaser M.J."/>
        </authorList>
    </citation>
    <scope>NUCLEOTIDE SEQUENCE [LARGE SCALE GENOMIC DNA]</scope>
    <source>
        <strain evidence="2 3">NYU-BL-K8</strain>
    </source>
</reference>
<evidence type="ECO:0000313" key="2">
    <source>
        <dbReference type="EMBL" id="OLU46577.1"/>
    </source>
</evidence>
<organism evidence="2 3">
    <name type="scientific">Faecalibaculum rodentium</name>
    <dbReference type="NCBI Taxonomy" id="1702221"/>
    <lineage>
        <taxon>Bacteria</taxon>
        <taxon>Bacillati</taxon>
        <taxon>Bacillota</taxon>
        <taxon>Erysipelotrichia</taxon>
        <taxon>Erysipelotrichales</taxon>
        <taxon>Erysipelotrichaceae</taxon>
        <taxon>Faecalibaculum</taxon>
    </lineage>
</organism>
<dbReference type="EMBL" id="MPJZ01000025">
    <property type="protein sequence ID" value="OLU46577.1"/>
    <property type="molecule type" value="Genomic_DNA"/>
</dbReference>
<dbReference type="Pfam" id="PF13749">
    <property type="entry name" value="HATPase_c_4"/>
    <property type="match status" value="1"/>
</dbReference>
<comment type="caution">
    <text evidence="2">The sequence shown here is derived from an EMBL/GenBank/DDBJ whole genome shotgun (WGS) entry which is preliminary data.</text>
</comment>
<dbReference type="PANTHER" id="PTHR30595:SF6">
    <property type="entry name" value="SCHLAFEN ALBA-2 DOMAIN-CONTAINING PROTEIN"/>
    <property type="match status" value="1"/>
</dbReference>
<evidence type="ECO:0000313" key="3">
    <source>
        <dbReference type="Proteomes" id="UP000186758"/>
    </source>
</evidence>
<dbReference type="Pfam" id="PF04326">
    <property type="entry name" value="SLFN_AlbA_2"/>
    <property type="match status" value="1"/>
</dbReference>
<sequence>MWEITDLSDKERITEQELEEIILQLKENHQIELKESTQLPKSFWETCSSFANTDSGLIILGVKEIPGERNRVTGVDNCGKVLTDMWNGMNNQNKISMRTANNEDVAVLKLADRDIVLVFIREVPMLHKPVYLNGKIENSYLRTGDGDRKASNEELKAMMRNQVPNADAQVLPAYTLDDLDLGSLRRLKELTDQRYPAQNMAAMSDADFLIRTGAATRNRKTGEFMLKAGTLLFLGKTNVIRELFPHFHLDYFEFKNGSGHRWDHRISDDDYLTGEINILTFFEKVMNRLQAIVQEPFALDENLMRRPDSGWTATALREALVNSLVHADYQMSDSAVRIEAHPNRFLFTNPGQMLINKEDFFTGGLSRPRNELLMSFFRNIGAAERQGYGGCQILESALKRDYKTPEITTSLSRTSLTVWTEGLIGLDPDLTESEKTVLYILQKESEKQAHPFSYLLEKTGLSEYYLRKSLKTLSDKNYLERIGKGRGMTYRLK</sequence>
<dbReference type="Gene3D" id="3.30.950.30">
    <property type="entry name" value="Schlafen, AAA domain"/>
    <property type="match status" value="1"/>
</dbReference>
<dbReference type="InterPro" id="IPR007421">
    <property type="entry name" value="Schlafen_AlbA_2_dom"/>
</dbReference>
<dbReference type="PANTHER" id="PTHR30595">
    <property type="entry name" value="GLPR-RELATED TRANSCRIPTIONAL REPRESSOR"/>
    <property type="match status" value="1"/>
</dbReference>
<dbReference type="RefSeq" id="WP_075884708.1">
    <property type="nucleotide sequence ID" value="NZ_MPJZ01000025.1"/>
</dbReference>
<gene>
    <name evidence="2" type="ORF">BO223_01805</name>
</gene>
<evidence type="ECO:0000259" key="1">
    <source>
        <dbReference type="Pfam" id="PF04326"/>
    </source>
</evidence>
<name>A0A1Q9YMR7_9FIRM</name>
<dbReference type="Proteomes" id="UP000186758">
    <property type="component" value="Unassembled WGS sequence"/>
</dbReference>
<dbReference type="InterPro" id="IPR038475">
    <property type="entry name" value="RecG_C_sf"/>
</dbReference>
<protein>
    <recommendedName>
        <fullName evidence="1">Schlafen AlbA-2 domain-containing protein</fullName>
    </recommendedName>
</protein>
<dbReference type="InterPro" id="IPR038461">
    <property type="entry name" value="Schlafen_AlbA_2_dom_sf"/>
</dbReference>
<feature type="domain" description="Schlafen AlbA-2" evidence="1">
    <location>
        <begin position="27"/>
        <end position="150"/>
    </location>
</feature>
<proteinExistence type="predicted"/>
<dbReference type="InterPro" id="IPR036388">
    <property type="entry name" value="WH-like_DNA-bd_sf"/>
</dbReference>
<dbReference type="Gene3D" id="3.30.565.60">
    <property type="match status" value="1"/>
</dbReference>
<dbReference type="AlphaFoldDB" id="A0A1Q9YMR7"/>
<accession>A0A1Q9YMR7</accession>